<evidence type="ECO:0000313" key="2">
    <source>
        <dbReference type="EMBL" id="HIQ82716.1"/>
    </source>
</evidence>
<sequence length="469" mass="49977">MRELRGKMRLVGALIVCLFVGLGVWYGYTVYSQGSVWASNPYNTRSNGSTAHMGDITDRDGNTLAHTASDGTRQYLTSESARRALSQTIGDQMGMSGTGVENYYSSTLLNISGSLIDKLRSAFSGEERVGSSIQLTIDAELTAYISSIFPEGKDGAVCVINYKTGEVLSWVSKPDYDPSDLLDGSTEGDNIADTAFLNRCLQGLYMPGSTFKIVTLTSALEADPNVLNQKFICSGSWDYEGGTIVCAGGAVHGEVDLMTAFAKSCNITFGKLAYQLGEERLRATAEKFGFNENFKFGDFMIYNSSFPDVNSVGGLVWAGVGQSEVLATPQHMAMIAGAVANDGVMMKPVLVKRIENSLGITTHTLETSVYRQVMDASTADTIARAMYQAVQSGTASRAAISGYTVCGKTGSAETSDDKSVPTNAWFVGYIRDDSKPYAVAVVVEQGGAGSTVATPIGRQALEKAIEVVG</sequence>
<dbReference type="InterPro" id="IPR012338">
    <property type="entry name" value="Beta-lactam/transpept-like"/>
</dbReference>
<reference evidence="2" key="1">
    <citation type="submission" date="2020-10" db="EMBL/GenBank/DDBJ databases">
        <authorList>
            <person name="Gilroy R."/>
        </authorList>
    </citation>
    <scope>NUCLEOTIDE SEQUENCE</scope>
    <source>
        <strain evidence="2">ChiSjej6B24-2974</strain>
    </source>
</reference>
<dbReference type="EMBL" id="DVFZ01000061">
    <property type="protein sequence ID" value="HIQ82716.1"/>
    <property type="molecule type" value="Genomic_DNA"/>
</dbReference>
<comment type="caution">
    <text evidence="2">The sequence shown here is derived from an EMBL/GenBank/DDBJ whole genome shotgun (WGS) entry which is preliminary data.</text>
</comment>
<evidence type="ECO:0000313" key="3">
    <source>
        <dbReference type="Proteomes" id="UP000824260"/>
    </source>
</evidence>
<dbReference type="Pfam" id="PF00905">
    <property type="entry name" value="Transpeptidase"/>
    <property type="match status" value="1"/>
</dbReference>
<dbReference type="GO" id="GO:0005886">
    <property type="term" value="C:plasma membrane"/>
    <property type="evidence" value="ECO:0007669"/>
    <property type="project" value="TreeGrafter"/>
</dbReference>
<dbReference type="SUPFAM" id="SSF56601">
    <property type="entry name" value="beta-lactamase/transpeptidase-like"/>
    <property type="match status" value="1"/>
</dbReference>
<accession>A0A9D1CWF2</accession>
<dbReference type="InterPro" id="IPR050515">
    <property type="entry name" value="Beta-lactam/transpept"/>
</dbReference>
<dbReference type="AlphaFoldDB" id="A0A9D1CWF2"/>
<feature type="domain" description="Penicillin-binding protein transpeptidase" evidence="1">
    <location>
        <begin position="155"/>
        <end position="462"/>
    </location>
</feature>
<organism evidence="2 3">
    <name type="scientific">Candidatus Pullichristensenella stercorigallinarum</name>
    <dbReference type="NCBI Taxonomy" id="2840909"/>
    <lineage>
        <taxon>Bacteria</taxon>
        <taxon>Bacillati</taxon>
        <taxon>Bacillota</taxon>
        <taxon>Clostridia</taxon>
        <taxon>Candidatus Pullichristensenella</taxon>
    </lineage>
</organism>
<dbReference type="Gene3D" id="3.40.710.10">
    <property type="entry name" value="DD-peptidase/beta-lactamase superfamily"/>
    <property type="match status" value="1"/>
</dbReference>
<dbReference type="GO" id="GO:0008658">
    <property type="term" value="F:penicillin binding"/>
    <property type="evidence" value="ECO:0007669"/>
    <property type="project" value="InterPro"/>
</dbReference>
<proteinExistence type="predicted"/>
<reference evidence="2" key="2">
    <citation type="journal article" date="2021" name="PeerJ">
        <title>Extensive microbial diversity within the chicken gut microbiome revealed by metagenomics and culture.</title>
        <authorList>
            <person name="Gilroy R."/>
            <person name="Ravi A."/>
            <person name="Getino M."/>
            <person name="Pursley I."/>
            <person name="Horton D.L."/>
            <person name="Alikhan N.F."/>
            <person name="Baker D."/>
            <person name="Gharbi K."/>
            <person name="Hall N."/>
            <person name="Watson M."/>
            <person name="Adriaenssens E.M."/>
            <person name="Foster-Nyarko E."/>
            <person name="Jarju S."/>
            <person name="Secka A."/>
            <person name="Antonio M."/>
            <person name="Oren A."/>
            <person name="Chaudhuri R.R."/>
            <person name="La Ragione R."/>
            <person name="Hildebrand F."/>
            <person name="Pallen M.J."/>
        </authorList>
    </citation>
    <scope>NUCLEOTIDE SEQUENCE</scope>
    <source>
        <strain evidence="2">ChiSjej6B24-2974</strain>
    </source>
</reference>
<name>A0A9D1CWF2_9FIRM</name>
<dbReference type="Gene3D" id="3.90.1310.10">
    <property type="entry name" value="Penicillin-binding protein 2a (Domain 2)"/>
    <property type="match status" value="1"/>
</dbReference>
<dbReference type="InterPro" id="IPR001460">
    <property type="entry name" value="PCN-bd_Tpept"/>
</dbReference>
<protein>
    <recommendedName>
        <fullName evidence="1">Penicillin-binding protein transpeptidase domain-containing protein</fullName>
    </recommendedName>
</protein>
<dbReference type="PANTHER" id="PTHR30627:SF24">
    <property type="entry name" value="PENICILLIN-BINDING PROTEIN 4B"/>
    <property type="match status" value="1"/>
</dbReference>
<dbReference type="Proteomes" id="UP000824260">
    <property type="component" value="Unassembled WGS sequence"/>
</dbReference>
<dbReference type="GO" id="GO:0071555">
    <property type="term" value="P:cell wall organization"/>
    <property type="evidence" value="ECO:0007669"/>
    <property type="project" value="TreeGrafter"/>
</dbReference>
<evidence type="ECO:0000259" key="1">
    <source>
        <dbReference type="Pfam" id="PF00905"/>
    </source>
</evidence>
<dbReference type="GO" id="GO:0071972">
    <property type="term" value="F:peptidoglycan L,D-transpeptidase activity"/>
    <property type="evidence" value="ECO:0007669"/>
    <property type="project" value="TreeGrafter"/>
</dbReference>
<gene>
    <name evidence="2" type="ORF">IAA52_06385</name>
</gene>
<dbReference type="PANTHER" id="PTHR30627">
    <property type="entry name" value="PEPTIDOGLYCAN D,D-TRANSPEPTIDASE"/>
    <property type="match status" value="1"/>
</dbReference>